<accession>A0A316AXQ2</accession>
<protein>
    <submittedName>
        <fullName evidence="1">Uncharacterized protein</fullName>
    </submittedName>
</protein>
<keyword evidence="2" id="KW-1185">Reference proteome</keyword>
<comment type="caution">
    <text evidence="1">The sequence shown here is derived from an EMBL/GenBank/DDBJ whole genome shotgun (WGS) entry which is preliminary data.</text>
</comment>
<dbReference type="AlphaFoldDB" id="A0A316AXQ2"/>
<proteinExistence type="predicted"/>
<sequence length="188" mass="20895">MPALGALTLQPIVGAPTVQKPGWLVSLIRLNDSNYDRYKKSKVSNRSEFAYGGYKDGNEIPNAHSTISYIIFASVALLSPESKYYKSKAVADELTEALNYLIKIQHSDGTLDLLSTNFHSTPDVGFMVTWLTPFYRMLKKAKEPLHQASLTVLETFLLRCGEALTHGGIHTPNHRWVVSAALTELNKT</sequence>
<evidence type="ECO:0000313" key="1">
    <source>
        <dbReference type="EMBL" id="PWJ54987.1"/>
    </source>
</evidence>
<dbReference type="Proteomes" id="UP000245880">
    <property type="component" value="Unassembled WGS sequence"/>
</dbReference>
<gene>
    <name evidence="1" type="ORF">CLV98_1156</name>
</gene>
<name>A0A316AXQ2_9BACT</name>
<dbReference type="EMBL" id="QGDT01000015">
    <property type="protein sequence ID" value="PWJ54987.1"/>
    <property type="molecule type" value="Genomic_DNA"/>
</dbReference>
<reference evidence="1 2" key="1">
    <citation type="submission" date="2018-03" db="EMBL/GenBank/DDBJ databases">
        <title>Genomic Encyclopedia of Archaeal and Bacterial Type Strains, Phase II (KMG-II): from individual species to whole genera.</title>
        <authorList>
            <person name="Goeker M."/>
        </authorList>
    </citation>
    <scope>NUCLEOTIDE SEQUENCE [LARGE SCALE GENOMIC DNA]</scope>
    <source>
        <strain evidence="1 2">DSM 100346</strain>
    </source>
</reference>
<organism evidence="1 2">
    <name type="scientific">Dyadobacter jejuensis</name>
    <dbReference type="NCBI Taxonomy" id="1082580"/>
    <lineage>
        <taxon>Bacteria</taxon>
        <taxon>Pseudomonadati</taxon>
        <taxon>Bacteroidota</taxon>
        <taxon>Cytophagia</taxon>
        <taxon>Cytophagales</taxon>
        <taxon>Spirosomataceae</taxon>
        <taxon>Dyadobacter</taxon>
    </lineage>
</organism>
<evidence type="ECO:0000313" key="2">
    <source>
        <dbReference type="Proteomes" id="UP000245880"/>
    </source>
</evidence>